<feature type="region of interest" description="Disordered" evidence="1">
    <location>
        <begin position="651"/>
        <end position="679"/>
    </location>
</feature>
<dbReference type="PANTHER" id="PTHR35149:SF2">
    <property type="entry name" value="DUF262 DOMAIN-CONTAINING PROTEIN"/>
    <property type="match status" value="1"/>
</dbReference>
<evidence type="ECO:0000313" key="5">
    <source>
        <dbReference type="Proteomes" id="UP000001219"/>
    </source>
</evidence>
<name>D0LCG8_GORB4</name>
<dbReference type="RefSeq" id="WP_012832283.1">
    <property type="nucleotide sequence ID" value="NC_013441.1"/>
</dbReference>
<feature type="domain" description="GmrSD restriction endonucleases N-terminal" evidence="2">
    <location>
        <begin position="9"/>
        <end position="235"/>
    </location>
</feature>
<dbReference type="InterPro" id="IPR040843">
    <property type="entry name" value="RAMA"/>
</dbReference>
<dbReference type="STRING" id="526226.Gbro_0357"/>
<dbReference type="EMBL" id="CP001802">
    <property type="protein sequence ID" value="ACY19692.1"/>
    <property type="molecule type" value="Genomic_DNA"/>
</dbReference>
<dbReference type="Proteomes" id="UP000001219">
    <property type="component" value="Chromosome"/>
</dbReference>
<gene>
    <name evidence="4" type="ordered locus">Gbro_0357</name>
</gene>
<evidence type="ECO:0000256" key="1">
    <source>
        <dbReference type="SAM" id="MobiDB-lite"/>
    </source>
</evidence>
<dbReference type="Pfam" id="PF03235">
    <property type="entry name" value="GmrSD_N"/>
    <property type="match status" value="1"/>
</dbReference>
<keyword evidence="5" id="KW-1185">Reference proteome</keyword>
<dbReference type="InterPro" id="IPR004919">
    <property type="entry name" value="GmrSD_N"/>
</dbReference>
<evidence type="ECO:0000259" key="3">
    <source>
        <dbReference type="Pfam" id="PF18755"/>
    </source>
</evidence>
<dbReference type="HOGENOM" id="CLU_011736_2_2_11"/>
<dbReference type="OrthoDB" id="9798761at2"/>
<proteinExistence type="predicted"/>
<feature type="domain" description="RAMA" evidence="3">
    <location>
        <begin position="690"/>
        <end position="783"/>
    </location>
</feature>
<dbReference type="REBASE" id="58957">
    <property type="entry name" value="GbrGmrSDP"/>
</dbReference>
<dbReference type="AlphaFoldDB" id="D0LCG8"/>
<evidence type="ECO:0000259" key="2">
    <source>
        <dbReference type="Pfam" id="PF03235"/>
    </source>
</evidence>
<dbReference type="PANTHER" id="PTHR35149">
    <property type="entry name" value="SLL5132 PROTEIN"/>
    <property type="match status" value="1"/>
</dbReference>
<sequence length="785" mass="88118">MKAEAKLVRELFEGEQCLVVPVFQRPYVWDRVKNWEPLWADVISMSESFAAGHTAEPHFLGAVVLDSTDKDAADISVLQVIDGQQRITTLQIALCAIRDAFQTAEVEETFTKALNRLVTNEDQLSTAEFAPYKVWPTLRDRRVFAGIVDRRSPDEDQDSRLLDAYQFFYEAALEWLADVDQDRARIQSLVHALRIGLQLVVIELAANDNAQVIFESLNDRGTPLLPSDLVKNSLFQKLERAGADVERIFDDYWRRLETSFWQAEVRQGRLIRTRVDAFFAHYLTMRTGEEVLATGLFNRFKDLSAQMSLAELETLTREVAECSDLYRAIIDPLGDDAHTRLLKTAETLDTTVLSPVVLYLDREAGDSDRAEAFIYIESWLVRRAVLRSTSKNYNRMLLELLKALKRSQQPYAPVVREFFLNNDSESGRWPTDAEIREALVSAPIFRNLTRARIRMVLRGCELGLIGNFEVAPDLTSTDYALLAGAEDPIDDTLRASLGNLTLFDSPRALSRASTWGERRSMLTESTLALNAALPESLDGVAISMRGALLADGFCRTWPHPNAEVVPAAAPAISEAEPQPDPDDWIRTAWAEIEEFFDRLPVGSVSRVEDRVTQALPGDAGALGVLKDDPVTGFEFREIAGTLYIEKVAAPSGASQDVPANDGREQDAQKSPVAEKLFSDAENTDGKVRAASRVVYEETIGDLILAGYIHEGDRVYHEQPRKGRSFAARISRAGRLLVGHREFATPSGALSDLVGSNRNGWRDWRLERTGETLEQVRERFRRRKPD</sequence>
<dbReference type="eggNOG" id="COG1479">
    <property type="taxonomic scope" value="Bacteria"/>
</dbReference>
<reference evidence="5" key="1">
    <citation type="submission" date="2009-10" db="EMBL/GenBank/DDBJ databases">
        <title>The complete chromosome of Gordonia bronchialis DSM 43247.</title>
        <authorList>
            <consortium name="US DOE Joint Genome Institute (JGI-PGF)"/>
            <person name="Lucas S."/>
            <person name="Copeland A."/>
            <person name="Lapidus A."/>
            <person name="Glavina del Rio T."/>
            <person name="Dalin E."/>
            <person name="Tice H."/>
            <person name="Bruce D."/>
            <person name="Goodwin L."/>
            <person name="Pitluck S."/>
            <person name="Kyrpides N."/>
            <person name="Mavromatis K."/>
            <person name="Ivanova N."/>
            <person name="Ovchinnikova G."/>
            <person name="Saunders E."/>
            <person name="Brettin T."/>
            <person name="Detter J.C."/>
            <person name="Han C."/>
            <person name="Larimer F."/>
            <person name="Land M."/>
            <person name="Hauser L."/>
            <person name="Markowitz V."/>
            <person name="Cheng J.-F."/>
            <person name="Hugenholtz P."/>
            <person name="Woyke T."/>
            <person name="Wu D."/>
            <person name="Jando M."/>
            <person name="Schneider S."/>
            <person name="Goeker M."/>
            <person name="Klenk H.-P."/>
            <person name="Eisen J.A."/>
        </authorList>
    </citation>
    <scope>NUCLEOTIDE SEQUENCE [LARGE SCALE GENOMIC DNA]</scope>
    <source>
        <strain evidence="5">ATCC 25592 / DSM 43247 / BCRC 13721 / JCM 3198 / KCTC 3076 / NBRC 16047 / NCTC 10667</strain>
    </source>
</reference>
<evidence type="ECO:0000313" key="4">
    <source>
        <dbReference type="EMBL" id="ACY19692.1"/>
    </source>
</evidence>
<evidence type="ECO:0008006" key="6">
    <source>
        <dbReference type="Google" id="ProtNLM"/>
    </source>
</evidence>
<organism evidence="4 5">
    <name type="scientific">Gordonia bronchialis (strain ATCC 25592 / DSM 43247 / BCRC 13721 / JCM 3198 / KCTC 3076 / NBRC 16047 / NCTC 10667)</name>
    <name type="common">Rhodococcus bronchialis</name>
    <dbReference type="NCBI Taxonomy" id="526226"/>
    <lineage>
        <taxon>Bacteria</taxon>
        <taxon>Bacillati</taxon>
        <taxon>Actinomycetota</taxon>
        <taxon>Actinomycetes</taxon>
        <taxon>Mycobacteriales</taxon>
        <taxon>Gordoniaceae</taxon>
        <taxon>Gordonia</taxon>
    </lineage>
</organism>
<dbReference type="Pfam" id="PF18755">
    <property type="entry name" value="RAMA"/>
    <property type="match status" value="1"/>
</dbReference>
<protein>
    <recommendedName>
        <fullName evidence="6">DUF262 domain-containing protein</fullName>
    </recommendedName>
</protein>
<dbReference type="KEGG" id="gbr:Gbro_0357"/>
<accession>D0LCG8</accession>
<reference evidence="4 5" key="2">
    <citation type="journal article" date="2010" name="Stand. Genomic Sci.">
        <title>Complete genome sequence of Gordonia bronchialis type strain (3410).</title>
        <authorList>
            <person name="Ivanova N."/>
            <person name="Sikorski J."/>
            <person name="Jando M."/>
            <person name="Lapidus A."/>
            <person name="Nolan M."/>
            <person name="Lucas S."/>
            <person name="Del Rio T.G."/>
            <person name="Tice H."/>
            <person name="Copeland A."/>
            <person name="Cheng J.F."/>
            <person name="Chen F."/>
            <person name="Bruce D."/>
            <person name="Goodwin L."/>
            <person name="Pitluck S."/>
            <person name="Mavromatis K."/>
            <person name="Ovchinnikova G."/>
            <person name="Pati A."/>
            <person name="Chen A."/>
            <person name="Palaniappan K."/>
            <person name="Land M."/>
            <person name="Hauser L."/>
            <person name="Chang Y.J."/>
            <person name="Jeffries C.D."/>
            <person name="Chain P."/>
            <person name="Saunders E."/>
            <person name="Han C."/>
            <person name="Detter J.C."/>
            <person name="Brettin T."/>
            <person name="Rohde M."/>
            <person name="Goker M."/>
            <person name="Bristow J."/>
            <person name="Eisen J.A."/>
            <person name="Markowitz V."/>
            <person name="Hugenholtz P."/>
            <person name="Klenk H.P."/>
            <person name="Kyrpides N.C."/>
        </authorList>
    </citation>
    <scope>NUCLEOTIDE SEQUENCE [LARGE SCALE GENOMIC DNA]</scope>
    <source>
        <strain evidence="5">ATCC 25592 / DSM 43247 / BCRC 13721 / JCM 3198 / KCTC 3076 / NBRC 16047 / NCTC 10667</strain>
    </source>
</reference>